<keyword evidence="6 8" id="KW-0472">Membrane</keyword>
<keyword evidence="5 8" id="KW-1133">Transmembrane helix</keyword>
<evidence type="ECO:0000256" key="8">
    <source>
        <dbReference type="SAM" id="Phobius"/>
    </source>
</evidence>
<dbReference type="OMA" id="MELWITS"/>
<dbReference type="HOGENOM" id="CLU_502900_0_0_1"/>
<feature type="transmembrane region" description="Helical" evidence="8">
    <location>
        <begin position="389"/>
        <end position="409"/>
    </location>
</feature>
<comment type="similarity">
    <text evidence="2">Belongs to the major facilitator superfamily. Sugar transporter (TC 2.A.1.1) family.</text>
</comment>
<feature type="transmembrane region" description="Helical" evidence="8">
    <location>
        <begin position="125"/>
        <end position="145"/>
    </location>
</feature>
<organism evidence="9 10">
    <name type="scientific">Solanum tuberosum</name>
    <name type="common">Potato</name>
    <dbReference type="NCBI Taxonomy" id="4113"/>
    <lineage>
        <taxon>Eukaryota</taxon>
        <taxon>Viridiplantae</taxon>
        <taxon>Streptophyta</taxon>
        <taxon>Embryophyta</taxon>
        <taxon>Tracheophyta</taxon>
        <taxon>Spermatophyta</taxon>
        <taxon>Magnoliopsida</taxon>
        <taxon>eudicotyledons</taxon>
        <taxon>Gunneridae</taxon>
        <taxon>Pentapetalae</taxon>
        <taxon>asterids</taxon>
        <taxon>lamiids</taxon>
        <taxon>Solanales</taxon>
        <taxon>Solanaceae</taxon>
        <taxon>Solanoideae</taxon>
        <taxon>Solaneae</taxon>
        <taxon>Solanum</taxon>
    </lineage>
</organism>
<accession>M1CUA5</accession>
<feature type="transmembrane region" description="Helical" evidence="8">
    <location>
        <begin position="157"/>
        <end position="175"/>
    </location>
</feature>
<keyword evidence="4 8" id="KW-0812">Transmembrane</keyword>
<feature type="transmembrane region" description="Helical" evidence="8">
    <location>
        <begin position="421"/>
        <end position="439"/>
    </location>
</feature>
<dbReference type="InterPro" id="IPR036259">
    <property type="entry name" value="MFS_trans_sf"/>
</dbReference>
<evidence type="ECO:0000256" key="3">
    <source>
        <dbReference type="ARBA" id="ARBA00022448"/>
    </source>
</evidence>
<feature type="transmembrane region" description="Helical" evidence="8">
    <location>
        <begin position="181"/>
        <end position="202"/>
    </location>
</feature>
<evidence type="ECO:0000256" key="7">
    <source>
        <dbReference type="ARBA" id="ARBA00044504"/>
    </source>
</evidence>
<dbReference type="PANTHER" id="PTHR23500">
    <property type="entry name" value="SOLUTE CARRIER FAMILY 2, FACILITATED GLUCOSE TRANSPORTER"/>
    <property type="match status" value="1"/>
</dbReference>
<dbReference type="InterPro" id="IPR045262">
    <property type="entry name" value="STP/PLT_plant"/>
</dbReference>
<dbReference type="Gene3D" id="1.20.1250.20">
    <property type="entry name" value="MFS general substrate transporter like domains"/>
    <property type="match status" value="1"/>
</dbReference>
<dbReference type="AlphaFoldDB" id="M1CUA5"/>
<evidence type="ECO:0000313" key="9">
    <source>
        <dbReference type="EnsemblPlants" id="PGSC0003DMT400074873"/>
    </source>
</evidence>
<reference evidence="9" key="2">
    <citation type="submission" date="2015-06" db="UniProtKB">
        <authorList>
            <consortium name="EnsemblPlants"/>
        </authorList>
    </citation>
    <scope>IDENTIFICATION</scope>
    <source>
        <strain evidence="9">DM1-3 516 R44</strain>
    </source>
</reference>
<keyword evidence="10" id="KW-1185">Reference proteome</keyword>
<reference evidence="10" key="1">
    <citation type="journal article" date="2011" name="Nature">
        <title>Genome sequence and analysis of the tuber crop potato.</title>
        <authorList>
            <consortium name="The Potato Genome Sequencing Consortium"/>
        </authorList>
    </citation>
    <scope>NUCLEOTIDE SEQUENCE [LARGE SCALE GENOMIC DNA]</scope>
    <source>
        <strain evidence="10">cv. DM1-3 516 R44</strain>
    </source>
</reference>
<comment type="similarity">
    <text evidence="7">Belongs to the major facilitator superfamily. Phosphate:H(+) symporter (TC 2.A.1.9) family.</text>
</comment>
<evidence type="ECO:0000256" key="5">
    <source>
        <dbReference type="ARBA" id="ARBA00022989"/>
    </source>
</evidence>
<dbReference type="PaxDb" id="4113-PGSC0003DMT400074873"/>
<comment type="subcellular location">
    <subcellularLocation>
        <location evidence="1">Membrane</location>
    </subcellularLocation>
</comment>
<protein>
    <submittedName>
        <fullName evidence="9">Sugar transporter</fullName>
    </submittedName>
</protein>
<proteinExistence type="inferred from homology"/>
<evidence type="ECO:0000256" key="4">
    <source>
        <dbReference type="ARBA" id="ARBA00022692"/>
    </source>
</evidence>
<evidence type="ECO:0000256" key="2">
    <source>
        <dbReference type="ARBA" id="ARBA00010992"/>
    </source>
</evidence>
<dbReference type="SUPFAM" id="SSF103473">
    <property type="entry name" value="MFS general substrate transporter"/>
    <property type="match status" value="1"/>
</dbReference>
<dbReference type="Gramene" id="PGSC0003DMT400074873">
    <property type="protein sequence ID" value="PGSC0003DMT400074873"/>
    <property type="gene ID" value="PGSC0003DMG400029116"/>
</dbReference>
<dbReference type="InParanoid" id="M1CUA5"/>
<dbReference type="STRING" id="4113.M1CUA5"/>
<feature type="transmembrane region" description="Helical" evidence="8">
    <location>
        <begin position="66"/>
        <end position="87"/>
    </location>
</feature>
<dbReference type="eggNOG" id="KOG0254">
    <property type="taxonomic scope" value="Eukaryota"/>
</dbReference>
<dbReference type="PANTHER" id="PTHR23500:SF492">
    <property type="entry name" value="SUGAR TRANSPORT PROTEIN 14-LIKE"/>
    <property type="match status" value="1"/>
</dbReference>
<evidence type="ECO:0000313" key="10">
    <source>
        <dbReference type="Proteomes" id="UP000011115"/>
    </source>
</evidence>
<dbReference type="InterPro" id="IPR005828">
    <property type="entry name" value="MFS_sugar_transport-like"/>
</dbReference>
<evidence type="ECO:0000256" key="6">
    <source>
        <dbReference type="ARBA" id="ARBA00023136"/>
    </source>
</evidence>
<feature type="transmembrane region" description="Helical" evidence="8">
    <location>
        <begin position="486"/>
        <end position="504"/>
    </location>
</feature>
<dbReference type="Proteomes" id="UP000011115">
    <property type="component" value="Unassembled WGS sequence"/>
</dbReference>
<dbReference type="EnsemblPlants" id="PGSC0003DMT400074873">
    <property type="protein sequence ID" value="PGSC0003DMT400074873"/>
    <property type="gene ID" value="PGSC0003DMG400029116"/>
</dbReference>
<keyword evidence="3" id="KW-0813">Transport</keyword>
<dbReference type="GO" id="GO:0015144">
    <property type="term" value="F:carbohydrate transmembrane transporter activity"/>
    <property type="evidence" value="ECO:0007669"/>
    <property type="project" value="InterPro"/>
</dbReference>
<feature type="transmembrane region" description="Helical" evidence="8">
    <location>
        <begin position="247"/>
        <end position="266"/>
    </location>
</feature>
<evidence type="ECO:0000256" key="1">
    <source>
        <dbReference type="ARBA" id="ARBA00004370"/>
    </source>
</evidence>
<feature type="transmembrane region" description="Helical" evidence="8">
    <location>
        <begin position="355"/>
        <end position="377"/>
    </location>
</feature>
<dbReference type="Pfam" id="PF00083">
    <property type="entry name" value="Sugar_tr"/>
    <property type="match status" value="1"/>
</dbReference>
<name>M1CUA5_SOLTU</name>
<dbReference type="GO" id="GO:0016020">
    <property type="term" value="C:membrane"/>
    <property type="evidence" value="ECO:0007669"/>
    <property type="project" value="UniProtKB-SubCell"/>
</dbReference>
<sequence>MRDVAPDNIDTWIFDVSRSAQEEEIHPEASEIIPLASDIANNVASDTSSVALASQHQSDVLIQSRLTSVVASSLLAVFGGLTIGYAMNITGGTTAMDGFLVTLSEAIHRRAVKATTNNFCTYLNIRVTLFTAIPQVSFIPSTWVARALIQSWGRKPVLIIGSILPLVGSVFMAWFPNDVVAVVGLLIIGCSMSFLQQVIYVICRELNVGRMQGWISLLFSVMMQYGNTLTKGINLSTSHNLRSGWRWSYGCCSLFAIPLIPLSLFLTETPRFLIEKGRMDEAKVALGRIRRSAVEAEFPDLAASIEREDKRQWKRLCHSPLLMVNLGAQLIQKFIGLDSVVFFGPMFLQSIGYSYHTSFLAPFIASVIRSGVSGFTYPTYTYFGRRRTLICTCVGMFLAQVCLLGLFLASGDLIYHLSARSSYIATAFAIPLVGFYSLLNGPCDWTTTSYPEGTELLGTSLEMTASTFMSLIMNPAMMWIICSMKVWVFAFFSVGILCVGWLIYKLLPEGAGKRDGGSNEDMWRGHWFWKRFLPKEDRDETV</sequence>